<dbReference type="Pfam" id="PF12833">
    <property type="entry name" value="HTH_18"/>
    <property type="match status" value="1"/>
</dbReference>
<dbReference type="AlphaFoldDB" id="A0AAV5P2Y2"/>
<evidence type="ECO:0000256" key="2">
    <source>
        <dbReference type="ARBA" id="ARBA00023125"/>
    </source>
</evidence>
<feature type="transmembrane region" description="Helical" evidence="4">
    <location>
        <begin position="6"/>
        <end position="22"/>
    </location>
</feature>
<dbReference type="PANTHER" id="PTHR43280">
    <property type="entry name" value="ARAC-FAMILY TRANSCRIPTIONAL REGULATOR"/>
    <property type="match status" value="1"/>
</dbReference>
<feature type="transmembrane region" description="Helical" evidence="4">
    <location>
        <begin position="61"/>
        <end position="79"/>
    </location>
</feature>
<keyword evidence="1" id="KW-0805">Transcription regulation</keyword>
<keyword evidence="4" id="KW-0472">Membrane</keyword>
<name>A0AAV5P2Y2_9VIBR</name>
<evidence type="ECO:0000256" key="1">
    <source>
        <dbReference type="ARBA" id="ARBA00023015"/>
    </source>
</evidence>
<feature type="transmembrane region" description="Helical" evidence="4">
    <location>
        <begin position="161"/>
        <end position="182"/>
    </location>
</feature>
<protein>
    <recommendedName>
        <fullName evidence="5">HTH araC/xylS-type domain-containing protein</fullName>
    </recommendedName>
</protein>
<dbReference type="InterPro" id="IPR018062">
    <property type="entry name" value="HTH_AraC-typ_CS"/>
</dbReference>
<dbReference type="EMBL" id="BSNX01000075">
    <property type="protein sequence ID" value="GLQ76157.1"/>
    <property type="molecule type" value="Genomic_DNA"/>
</dbReference>
<evidence type="ECO:0000256" key="3">
    <source>
        <dbReference type="ARBA" id="ARBA00023163"/>
    </source>
</evidence>
<reference evidence="7" key="1">
    <citation type="journal article" date="2019" name="Int. J. Syst. Evol. Microbiol.">
        <title>The Global Catalogue of Microorganisms (GCM) 10K type strain sequencing project: providing services to taxonomists for standard genome sequencing and annotation.</title>
        <authorList>
            <consortium name="The Broad Institute Genomics Platform"/>
            <consortium name="The Broad Institute Genome Sequencing Center for Infectious Disease"/>
            <person name="Wu L."/>
            <person name="Ma J."/>
        </authorList>
    </citation>
    <scope>NUCLEOTIDE SEQUENCE [LARGE SCALE GENOMIC DNA]</scope>
    <source>
        <strain evidence="7">NBRC 15640</strain>
    </source>
</reference>
<accession>A0AAV5P2Y2</accession>
<keyword evidence="7" id="KW-1185">Reference proteome</keyword>
<feature type="transmembrane region" description="Helical" evidence="4">
    <location>
        <begin position="119"/>
        <end position="141"/>
    </location>
</feature>
<feature type="transmembrane region" description="Helical" evidence="4">
    <location>
        <begin position="29"/>
        <end position="49"/>
    </location>
</feature>
<evidence type="ECO:0000313" key="6">
    <source>
        <dbReference type="EMBL" id="GLQ76157.1"/>
    </source>
</evidence>
<keyword evidence="4" id="KW-0812">Transmembrane</keyword>
<dbReference type="RefSeq" id="WP_126607663.1">
    <property type="nucleotide sequence ID" value="NZ_AP025145.1"/>
</dbReference>
<dbReference type="SUPFAM" id="SSF46689">
    <property type="entry name" value="Homeodomain-like"/>
    <property type="match status" value="1"/>
</dbReference>
<evidence type="ECO:0000256" key="4">
    <source>
        <dbReference type="SAM" id="Phobius"/>
    </source>
</evidence>
<dbReference type="SMART" id="SM00342">
    <property type="entry name" value="HTH_ARAC"/>
    <property type="match status" value="1"/>
</dbReference>
<keyword evidence="3" id="KW-0804">Transcription</keyword>
<dbReference type="GO" id="GO:0043565">
    <property type="term" value="F:sequence-specific DNA binding"/>
    <property type="evidence" value="ECO:0007669"/>
    <property type="project" value="InterPro"/>
</dbReference>
<dbReference type="InterPro" id="IPR018060">
    <property type="entry name" value="HTH_AraC"/>
</dbReference>
<feature type="domain" description="HTH araC/xylS-type" evidence="5">
    <location>
        <begin position="248"/>
        <end position="337"/>
    </location>
</feature>
<dbReference type="PROSITE" id="PS01124">
    <property type="entry name" value="HTH_ARAC_FAMILY_2"/>
    <property type="match status" value="1"/>
</dbReference>
<dbReference type="PANTHER" id="PTHR43280:SF29">
    <property type="entry name" value="ARAC-FAMILY TRANSCRIPTIONAL REGULATOR"/>
    <property type="match status" value="1"/>
</dbReference>
<keyword evidence="2" id="KW-0238">DNA-binding</keyword>
<dbReference type="Proteomes" id="UP001156690">
    <property type="component" value="Unassembled WGS sequence"/>
</dbReference>
<dbReference type="GO" id="GO:0003700">
    <property type="term" value="F:DNA-binding transcription factor activity"/>
    <property type="evidence" value="ECO:0007669"/>
    <property type="project" value="InterPro"/>
</dbReference>
<evidence type="ECO:0000313" key="7">
    <source>
        <dbReference type="Proteomes" id="UP001156690"/>
    </source>
</evidence>
<proteinExistence type="predicted"/>
<evidence type="ECO:0000259" key="5">
    <source>
        <dbReference type="PROSITE" id="PS01124"/>
    </source>
</evidence>
<dbReference type="InterPro" id="IPR009057">
    <property type="entry name" value="Homeodomain-like_sf"/>
</dbReference>
<comment type="caution">
    <text evidence="6">The sequence shown here is derived from an EMBL/GenBank/DDBJ whole genome shotgun (WGS) entry which is preliminary data.</text>
</comment>
<sequence length="342" mass="39224">MVTAVLLAGFIQSLILLVFLFSRSRTQPLFWSLTLVHAVFSADLILLIAEHEQWLNSRLNASWALLYPVLFFLFIRACLTQEKITRRAAVHFIPWLAISALIYDFSLSPDSVVITTRHWIATYLILLVYLIYNVAAIRMVWRYQVEQKTVQANLSRENLWLMWGVCAGLIVAISTIPLQVAFNTALPLPQLFVSLFVFLVTYLFLVKPELLNFEPLVQAPTEECNESELDVELGRQVSLLMDSKQLYLKSDLNLQSLAKELGVKPYLLTQVLNQQLGIKFYDLVNQKRVIHVCELIKQKPHKSVLDLAFESGFSSKSTFNSAFKKYKECTPTQYKSALERLN</sequence>
<dbReference type="PROSITE" id="PS00041">
    <property type="entry name" value="HTH_ARAC_FAMILY_1"/>
    <property type="match status" value="1"/>
</dbReference>
<organism evidence="6 7">
    <name type="scientific">Vibrio penaeicida</name>
    <dbReference type="NCBI Taxonomy" id="104609"/>
    <lineage>
        <taxon>Bacteria</taxon>
        <taxon>Pseudomonadati</taxon>
        <taxon>Pseudomonadota</taxon>
        <taxon>Gammaproteobacteria</taxon>
        <taxon>Vibrionales</taxon>
        <taxon>Vibrionaceae</taxon>
        <taxon>Vibrio</taxon>
    </lineage>
</organism>
<dbReference type="Gene3D" id="1.10.10.60">
    <property type="entry name" value="Homeodomain-like"/>
    <property type="match status" value="2"/>
</dbReference>
<keyword evidence="4" id="KW-1133">Transmembrane helix</keyword>
<gene>
    <name evidence="6" type="ORF">GCM10007932_55200</name>
</gene>
<feature type="transmembrane region" description="Helical" evidence="4">
    <location>
        <begin position="88"/>
        <end position="107"/>
    </location>
</feature>
<feature type="transmembrane region" description="Helical" evidence="4">
    <location>
        <begin position="188"/>
        <end position="206"/>
    </location>
</feature>